<evidence type="ECO:0000256" key="13">
    <source>
        <dbReference type="ARBA" id="ARBA00067543"/>
    </source>
</evidence>
<feature type="region of interest" description="Disordered" evidence="15">
    <location>
        <begin position="799"/>
        <end position="827"/>
    </location>
</feature>
<gene>
    <name evidence="18" type="primary">LOC105428769</name>
</gene>
<evidence type="ECO:0000256" key="9">
    <source>
        <dbReference type="ARBA" id="ARBA00022737"/>
    </source>
</evidence>
<evidence type="ECO:0000256" key="10">
    <source>
        <dbReference type="ARBA" id="ARBA00022927"/>
    </source>
</evidence>
<dbReference type="PROSITE" id="PS50892">
    <property type="entry name" value="V_SNARE"/>
    <property type="match status" value="1"/>
</dbReference>
<evidence type="ECO:0000256" key="2">
    <source>
        <dbReference type="ARBA" id="ARBA00004496"/>
    </source>
</evidence>
<dbReference type="CDD" id="cd15873">
    <property type="entry name" value="R-SNARE_STXBP5_6"/>
    <property type="match status" value="1"/>
</dbReference>
<dbReference type="GO" id="GO:0031201">
    <property type="term" value="C:SNARE complex"/>
    <property type="evidence" value="ECO:0007669"/>
    <property type="project" value="TreeGrafter"/>
</dbReference>
<evidence type="ECO:0000313" key="17">
    <source>
        <dbReference type="Proteomes" id="UP000504615"/>
    </source>
</evidence>
<dbReference type="InterPro" id="IPR000664">
    <property type="entry name" value="Lethal2_giant"/>
</dbReference>
<dbReference type="AlphaFoldDB" id="A0A6I9WEZ7"/>
<evidence type="ECO:0000256" key="11">
    <source>
        <dbReference type="ARBA" id="ARBA00023054"/>
    </source>
</evidence>
<feature type="compositionally biased region" description="Basic and acidic residues" evidence="15">
    <location>
        <begin position="650"/>
        <end position="664"/>
    </location>
</feature>
<dbReference type="GO" id="GO:0006893">
    <property type="term" value="P:Golgi to plasma membrane transport"/>
    <property type="evidence" value="ECO:0007669"/>
    <property type="project" value="TreeGrafter"/>
</dbReference>
<dbReference type="InterPro" id="IPR001680">
    <property type="entry name" value="WD40_rpt"/>
</dbReference>
<keyword evidence="7" id="KW-0963">Cytoplasm</keyword>
<evidence type="ECO:0000256" key="4">
    <source>
        <dbReference type="ARBA" id="ARBA00022448"/>
    </source>
</evidence>
<name>A0A6I9WEZ7_9HYME</name>
<proteinExistence type="inferred from homology"/>
<evidence type="ECO:0000256" key="7">
    <source>
        <dbReference type="ARBA" id="ARBA00022490"/>
    </source>
</evidence>
<feature type="compositionally biased region" description="Polar residues" evidence="15">
    <location>
        <begin position="809"/>
        <end position="827"/>
    </location>
</feature>
<dbReference type="InterPro" id="IPR042855">
    <property type="entry name" value="V_SNARE_CC"/>
</dbReference>
<feature type="region of interest" description="Disordered" evidence="15">
    <location>
        <begin position="639"/>
        <end position="668"/>
    </location>
</feature>
<dbReference type="GO" id="GO:0019905">
    <property type="term" value="F:syntaxin binding"/>
    <property type="evidence" value="ECO:0007669"/>
    <property type="project" value="TreeGrafter"/>
</dbReference>
<keyword evidence="6" id="KW-0268">Exocytosis</keyword>
<evidence type="ECO:0000259" key="16">
    <source>
        <dbReference type="PROSITE" id="PS50892"/>
    </source>
</evidence>
<dbReference type="InterPro" id="IPR015943">
    <property type="entry name" value="WD40/YVTN_repeat-like_dom_sf"/>
</dbReference>
<dbReference type="RefSeq" id="XP_011639560.1">
    <property type="nucleotide sequence ID" value="XM_011641258.2"/>
</dbReference>
<dbReference type="Proteomes" id="UP000504615">
    <property type="component" value="Unplaced"/>
</dbReference>
<evidence type="ECO:0000256" key="6">
    <source>
        <dbReference type="ARBA" id="ARBA00022483"/>
    </source>
</evidence>
<dbReference type="SUPFAM" id="SSF50978">
    <property type="entry name" value="WD40 repeat-like"/>
    <property type="match status" value="2"/>
</dbReference>
<dbReference type="SUPFAM" id="SSF58038">
    <property type="entry name" value="SNARE fusion complex"/>
    <property type="match status" value="1"/>
</dbReference>
<keyword evidence="8" id="KW-0853">WD repeat</keyword>
<dbReference type="OrthoDB" id="19944at2759"/>
<sequence>MKKFTIKGVLDGFRSSVPQPAKPDQEIVENLRPEHFQVKKTFRHGFPHQPTALAFDPVQRLLAIGTKSGSLRILGRPGVDAHVKHEGGATVLQLQFLINEGALVSATNDDTLHLWNFRQKIPQVVHSLKFQKDRITCIHLPLQSKWLYIGTERGNIHVLHIETFVLSGYVINWNKAIEVSRKTHPGAVVHLSDNPLDLSKMLIGYSTGQIVLWDLKTKIADYRCQTDEPLTSITWHHEGKQFMCSHSDGSLSTWTVRQLKPASVTYPHAKFTKDGEPERCKSIQKVEWKLSRSGEAYVIFSGGLAQDTTGRTPSITVIHGKTTTVLEMEHNVIDFIVLCDSPWASDFQDPYAVVVLLQNDLVVIDLLTIGFPCFENPYPMDIHESPVTCCAYFADCPSDLVPAFYSVGSKSQKKTGFSEKEWPISGGEWSSSSSSYNEIILTGHADGSIKFWDASAGTLQVLYKLKTAKLFEKTKTRSIDSEEDPLAIQLIFLCPESRKLAIAGSGKHVVLFKFKKVESMSEVVTLEICLSVDPGREGDNSPDRESPANVGNVESKITEFNHPLKVKTGLQKRTAGFQATLICLTTAPPGEQPENITSLSLNSSYGLLAYGNESGLVIVDIVQKISLIVLNTSDLGGGSDPYQRVLRSPKRQDELKRETEDKARSPSTDQVQINFAVFPDSKVDSDKFDGSFQRSRSSSMSSLENITTETISCLTFADSYTKKNDTNGMPTLWIGTSLGSVQTVVFNTPAHSERHAHPVVVSTCNGSTFKLKGCILSMSFLDCNGALIPYLFESWKDENTDGKERNKNQGKCTNSRMSPSTNTQVSGDSFEDRQFVVLASEKQARVVALPSQNCVYRQQLAETHIVIKAEITSLKDNVCLVCYVSNGHITTYSLPSLRPLIDVDFLPLTDLSFQTTKHGIVDPMLTIWGHQLFVNGDTDQIAKTLCFSNRGHGLYLTSPMEIQKFSVSSEFCGELTEMMGDLFIGHDMPEPPKESFFKGLFGGGSRSLDREELFGESSGRASRSVAKHIPGPNEAIRERVSSATGEVNMAHQMVVERGEKLSQLEERSARMMSEAENFSQGAHGLMLKYKDKKWYQL</sequence>
<dbReference type="Gene3D" id="1.20.5.110">
    <property type="match status" value="1"/>
</dbReference>
<dbReference type="FunFam" id="1.20.5.110:FF:000001">
    <property type="entry name" value="syntaxin-binding protein 5 isoform X1"/>
    <property type="match status" value="1"/>
</dbReference>
<evidence type="ECO:0000256" key="5">
    <source>
        <dbReference type="ARBA" id="ARBA00022475"/>
    </source>
</evidence>
<keyword evidence="9" id="KW-0677">Repeat</keyword>
<comment type="subcellular location">
    <subcellularLocation>
        <location evidence="1">Cell membrane</location>
        <topology evidence="1">Peripheral membrane protein</topology>
    </subcellularLocation>
    <subcellularLocation>
        <location evidence="2">Cytoplasm</location>
    </subcellularLocation>
</comment>
<dbReference type="GO" id="GO:0005886">
    <property type="term" value="C:plasma membrane"/>
    <property type="evidence" value="ECO:0007669"/>
    <property type="project" value="UniProtKB-SubCell"/>
</dbReference>
<dbReference type="InterPro" id="IPR036322">
    <property type="entry name" value="WD40_repeat_dom_sf"/>
</dbReference>
<dbReference type="CTD" id="32217"/>
<dbReference type="PRINTS" id="PR00962">
    <property type="entry name" value="LETHAL2GIANT"/>
</dbReference>
<accession>A0A6I9WEZ7</accession>
<evidence type="ECO:0000256" key="8">
    <source>
        <dbReference type="ARBA" id="ARBA00022574"/>
    </source>
</evidence>
<evidence type="ECO:0000313" key="18">
    <source>
        <dbReference type="RefSeq" id="XP_011639560.1"/>
    </source>
</evidence>
<keyword evidence="10" id="KW-0653">Protein transport</keyword>
<evidence type="ECO:0000256" key="3">
    <source>
        <dbReference type="ARBA" id="ARBA00008070"/>
    </source>
</evidence>
<keyword evidence="11 14" id="KW-0175">Coiled coil</keyword>
<evidence type="ECO:0000256" key="12">
    <source>
        <dbReference type="ARBA" id="ARBA00023136"/>
    </source>
</evidence>
<organism evidence="17 18">
    <name type="scientific">Pogonomyrmex barbatus</name>
    <name type="common">red harvester ant</name>
    <dbReference type="NCBI Taxonomy" id="144034"/>
    <lineage>
        <taxon>Eukaryota</taxon>
        <taxon>Metazoa</taxon>
        <taxon>Ecdysozoa</taxon>
        <taxon>Arthropoda</taxon>
        <taxon>Hexapoda</taxon>
        <taxon>Insecta</taxon>
        <taxon>Pterygota</taxon>
        <taxon>Neoptera</taxon>
        <taxon>Endopterygota</taxon>
        <taxon>Hymenoptera</taxon>
        <taxon>Apocrita</taxon>
        <taxon>Aculeata</taxon>
        <taxon>Formicoidea</taxon>
        <taxon>Formicidae</taxon>
        <taxon>Myrmicinae</taxon>
        <taxon>Pogonomyrmex</taxon>
    </lineage>
</organism>
<dbReference type="FunFam" id="2.130.10.10:FF:000521">
    <property type="entry name" value="syntaxin-binding protein 5-like isoform X1"/>
    <property type="match status" value="1"/>
</dbReference>
<dbReference type="GO" id="GO:0006887">
    <property type="term" value="P:exocytosis"/>
    <property type="evidence" value="ECO:0007669"/>
    <property type="project" value="UniProtKB-KW"/>
</dbReference>
<keyword evidence="17" id="KW-1185">Reference proteome</keyword>
<keyword evidence="4" id="KW-0813">Transport</keyword>
<dbReference type="GeneID" id="105428769"/>
<dbReference type="GO" id="GO:0005096">
    <property type="term" value="F:GTPase activator activity"/>
    <property type="evidence" value="ECO:0007669"/>
    <property type="project" value="TreeGrafter"/>
</dbReference>
<dbReference type="GO" id="GO:0045159">
    <property type="term" value="F:myosin II binding"/>
    <property type="evidence" value="ECO:0007669"/>
    <property type="project" value="TreeGrafter"/>
</dbReference>
<reference evidence="18" key="1">
    <citation type="submission" date="2025-08" db="UniProtKB">
        <authorList>
            <consortium name="RefSeq"/>
        </authorList>
    </citation>
    <scope>IDENTIFICATION</scope>
</reference>
<dbReference type="PANTHER" id="PTHR10241">
    <property type="entry name" value="LETHAL 2 GIANT LARVAE PROTEIN"/>
    <property type="match status" value="1"/>
</dbReference>
<dbReference type="Pfam" id="PF08366">
    <property type="entry name" value="LLGL"/>
    <property type="match status" value="1"/>
</dbReference>
<evidence type="ECO:0000256" key="1">
    <source>
        <dbReference type="ARBA" id="ARBA00004202"/>
    </source>
</evidence>
<evidence type="ECO:0000256" key="14">
    <source>
        <dbReference type="PROSITE-ProRule" id="PRU00290"/>
    </source>
</evidence>
<dbReference type="Gene3D" id="2.130.10.10">
    <property type="entry name" value="YVTN repeat-like/Quinoprotein amine dehydrogenase"/>
    <property type="match status" value="2"/>
</dbReference>
<evidence type="ECO:0000256" key="15">
    <source>
        <dbReference type="SAM" id="MobiDB-lite"/>
    </source>
</evidence>
<keyword evidence="12" id="KW-0472">Membrane</keyword>
<protein>
    <recommendedName>
        <fullName evidence="13">Syntaxin-binding protein 5-like</fullName>
    </recommendedName>
</protein>
<feature type="domain" description="V-SNARE coiled-coil homology" evidence="16">
    <location>
        <begin position="1032"/>
        <end position="1092"/>
    </location>
</feature>
<dbReference type="PANTHER" id="PTHR10241:SF25">
    <property type="entry name" value="TOMOSYN, ISOFORM C"/>
    <property type="match status" value="1"/>
</dbReference>
<dbReference type="GO" id="GO:0015031">
    <property type="term" value="P:protein transport"/>
    <property type="evidence" value="ECO:0007669"/>
    <property type="project" value="UniProtKB-KW"/>
</dbReference>
<comment type="similarity">
    <text evidence="3">Belongs to the WD repeat L(2)GL family.</text>
</comment>
<keyword evidence="5" id="KW-1003">Cell membrane</keyword>
<dbReference type="SMART" id="SM00320">
    <property type="entry name" value="WD40"/>
    <property type="match status" value="7"/>
</dbReference>
<dbReference type="InterPro" id="IPR013577">
    <property type="entry name" value="LLGL2"/>
</dbReference>